<name>A0A174Z3W4_9FIRM</name>
<proteinExistence type="predicted"/>
<evidence type="ECO:0000256" key="1">
    <source>
        <dbReference type="SAM" id="Phobius"/>
    </source>
</evidence>
<feature type="domain" description="DUF5640" evidence="2">
    <location>
        <begin position="76"/>
        <end position="150"/>
    </location>
</feature>
<gene>
    <name evidence="3" type="ORF">ERS852540_00032</name>
</gene>
<evidence type="ECO:0000313" key="3">
    <source>
        <dbReference type="EMBL" id="CUQ80597.1"/>
    </source>
</evidence>
<accession>A0A174Z3W4</accession>
<dbReference type="EMBL" id="CZBY01000001">
    <property type="protein sequence ID" value="CUQ80597.1"/>
    <property type="molecule type" value="Genomic_DNA"/>
</dbReference>
<keyword evidence="1" id="KW-0812">Transmembrane</keyword>
<evidence type="ECO:0000259" key="2">
    <source>
        <dbReference type="Pfam" id="PF18692"/>
    </source>
</evidence>
<feature type="transmembrane region" description="Helical" evidence="1">
    <location>
        <begin position="38"/>
        <end position="57"/>
    </location>
</feature>
<dbReference type="Pfam" id="PF18692">
    <property type="entry name" value="DUF5640"/>
    <property type="match status" value="1"/>
</dbReference>
<dbReference type="AlphaFoldDB" id="A0A174Z3W4"/>
<dbReference type="Proteomes" id="UP000095662">
    <property type="component" value="Unassembled WGS sequence"/>
</dbReference>
<sequence>MQDNRIPPQKRPMTEAEILRRRTLRRAAIKRQKRRRTLFLSACGLVAVLLIAGIVLLCRGCGHTEGKPHNESIYGSFAMSDKSCVYTFREDGSGELRLSGAPYKFRFTLSGRTLSIDFEAEALTDCEYEVAYTDTGLELTAGKGTATQGEKYILNRTEK</sequence>
<dbReference type="InterPro" id="IPR040984">
    <property type="entry name" value="DUF5640"/>
</dbReference>
<reference evidence="3 4" key="1">
    <citation type="submission" date="2015-09" db="EMBL/GenBank/DDBJ databases">
        <authorList>
            <consortium name="Pathogen Informatics"/>
        </authorList>
    </citation>
    <scope>NUCLEOTIDE SEQUENCE [LARGE SCALE GENOMIC DNA]</scope>
    <source>
        <strain evidence="3 4">2789STDY5834928</strain>
    </source>
</reference>
<keyword evidence="1" id="KW-1133">Transmembrane helix</keyword>
<organism evidence="3 4">
    <name type="scientific">[Eubacterium] siraeum</name>
    <dbReference type="NCBI Taxonomy" id="39492"/>
    <lineage>
        <taxon>Bacteria</taxon>
        <taxon>Bacillati</taxon>
        <taxon>Bacillota</taxon>
        <taxon>Clostridia</taxon>
        <taxon>Eubacteriales</taxon>
        <taxon>Oscillospiraceae</taxon>
        <taxon>Oscillospiraceae incertae sedis</taxon>
    </lineage>
</organism>
<evidence type="ECO:0000313" key="4">
    <source>
        <dbReference type="Proteomes" id="UP000095662"/>
    </source>
</evidence>
<protein>
    <recommendedName>
        <fullName evidence="2">DUF5640 domain-containing protein</fullName>
    </recommendedName>
</protein>
<dbReference type="STRING" id="39492.ERS852540_00032"/>
<keyword evidence="1" id="KW-0472">Membrane</keyword>